<evidence type="ECO:0000313" key="2">
    <source>
        <dbReference type="EMBL" id="NKY38117.1"/>
    </source>
</evidence>
<gene>
    <name evidence="2" type="ORF">HGA02_00840</name>
</gene>
<dbReference type="Pfam" id="PF01471">
    <property type="entry name" value="PG_binding_1"/>
    <property type="match status" value="1"/>
</dbReference>
<dbReference type="InterPro" id="IPR036366">
    <property type="entry name" value="PGBDSf"/>
</dbReference>
<dbReference type="Gene3D" id="1.10.101.10">
    <property type="entry name" value="PGBD-like superfamily/PGBD"/>
    <property type="match status" value="1"/>
</dbReference>
<dbReference type="RefSeq" id="WP_168676529.1">
    <property type="nucleotide sequence ID" value="NZ_JAAXOY010000003.1"/>
</dbReference>
<sequence>MPVLVLGAWALVARADNPTQAAADVAPVVVAVTQQEVRAQAAVTVELGDAPGREVATSATGTVTAGPVAGAVLDDGVEVMRVDDRPLRALTSSAPPWRSIGVGDAGADVTRVQEFLAATGYYRGAVDGTYGRGMRAAVERFNVDAGLGKGVSTFEPSTIVWVGPDALTVAESLAPVGAQVAPGAPVLRAPARHAAVVVTEPQGGISPTGQFGDSAELVVGTVVVPYTPGSGTVTTQTDVDLVRGALAPALEGVAQVRAVDAQQVAVVPASALVQGADGSLCAYSSADAEPVVVQPVGGGVGTVHLPAETALAEVVANPGRITLEVACGL</sequence>
<reference evidence="2 3" key="1">
    <citation type="submission" date="2020-04" db="EMBL/GenBank/DDBJ databases">
        <title>MicrobeNet Type strains.</title>
        <authorList>
            <person name="Nicholson A.C."/>
        </authorList>
    </citation>
    <scope>NUCLEOTIDE SEQUENCE [LARGE SCALE GENOMIC DNA]</scope>
    <source>
        <strain evidence="2 3">ATCC BAA-787</strain>
    </source>
</reference>
<comment type="caution">
    <text evidence="2">The sequence shown here is derived from an EMBL/GenBank/DDBJ whole genome shotgun (WGS) entry which is preliminary data.</text>
</comment>
<dbReference type="EMBL" id="JAAXOY010000003">
    <property type="protein sequence ID" value="NKY38117.1"/>
    <property type="molecule type" value="Genomic_DNA"/>
</dbReference>
<dbReference type="SUPFAM" id="SSF47090">
    <property type="entry name" value="PGBD-like"/>
    <property type="match status" value="1"/>
</dbReference>
<dbReference type="InterPro" id="IPR002477">
    <property type="entry name" value="Peptidoglycan-bd-like"/>
</dbReference>
<keyword evidence="3" id="KW-1185">Reference proteome</keyword>
<proteinExistence type="predicted"/>
<evidence type="ECO:0000313" key="3">
    <source>
        <dbReference type="Proteomes" id="UP000777774"/>
    </source>
</evidence>
<organism evidence="2 3">
    <name type="scientific">Cellulomonas septica</name>
    <dbReference type="NCBI Taxonomy" id="285080"/>
    <lineage>
        <taxon>Bacteria</taxon>
        <taxon>Bacillati</taxon>
        <taxon>Actinomycetota</taxon>
        <taxon>Actinomycetes</taxon>
        <taxon>Micrococcales</taxon>
        <taxon>Cellulomonadaceae</taxon>
        <taxon>Cellulomonas</taxon>
    </lineage>
</organism>
<feature type="domain" description="Peptidoglycan binding-like" evidence="1">
    <location>
        <begin position="106"/>
        <end position="147"/>
    </location>
</feature>
<dbReference type="InterPro" id="IPR036365">
    <property type="entry name" value="PGBD-like_sf"/>
</dbReference>
<accession>A0ABX1JVN3</accession>
<protein>
    <submittedName>
        <fullName evidence="2">Peptidoglycan-binding protein</fullName>
    </submittedName>
</protein>
<name>A0ABX1JVN3_9CELL</name>
<evidence type="ECO:0000259" key="1">
    <source>
        <dbReference type="Pfam" id="PF01471"/>
    </source>
</evidence>
<dbReference type="Proteomes" id="UP000777774">
    <property type="component" value="Unassembled WGS sequence"/>
</dbReference>